<comment type="caution">
    <text evidence="9">The sequence shown here is derived from an EMBL/GenBank/DDBJ whole genome shotgun (WGS) entry which is preliminary data.</text>
</comment>
<dbReference type="Gene3D" id="1.25.40.390">
    <property type="match status" value="1"/>
</dbReference>
<reference evidence="11 12" key="1">
    <citation type="journal article" date="2019" name="Nat. Med.">
        <title>A library of human gut bacterial isolates paired with longitudinal multiomics data enables mechanistic microbiome research.</title>
        <authorList>
            <person name="Poyet M."/>
            <person name="Groussin M."/>
            <person name="Gibbons S.M."/>
            <person name="Avila-Pacheco J."/>
            <person name="Jiang X."/>
            <person name="Kearney S.M."/>
            <person name="Perrotta A.R."/>
            <person name="Berdy B."/>
            <person name="Zhao S."/>
            <person name="Lieberman T.D."/>
            <person name="Swanson P.K."/>
            <person name="Smith M."/>
            <person name="Roesemann S."/>
            <person name="Alexander J.E."/>
            <person name="Rich S.A."/>
            <person name="Livny J."/>
            <person name="Vlamakis H."/>
            <person name="Clish C."/>
            <person name="Bullock K."/>
            <person name="Deik A."/>
            <person name="Scott J."/>
            <person name="Pierce K.A."/>
            <person name="Xavier R.J."/>
            <person name="Alm E.J."/>
        </authorList>
    </citation>
    <scope>NUCLEOTIDE SEQUENCE [LARGE SCALE GENOMIC DNA]</scope>
    <source>
        <strain evidence="9 11">BIOML-A7</strain>
        <strain evidence="10 12">BIOML-A8</strain>
    </source>
</reference>
<evidence type="ECO:0000256" key="4">
    <source>
        <dbReference type="ARBA" id="ARBA00023136"/>
    </source>
</evidence>
<evidence type="ECO:0000256" key="1">
    <source>
        <dbReference type="ARBA" id="ARBA00004442"/>
    </source>
</evidence>
<evidence type="ECO:0000313" key="11">
    <source>
        <dbReference type="Proteomes" id="UP000325055"/>
    </source>
</evidence>
<feature type="domain" description="SusD-like N-terminal" evidence="8">
    <location>
        <begin position="21"/>
        <end position="224"/>
    </location>
</feature>
<accession>A0A5M6A705</accession>
<dbReference type="InterPro" id="IPR011990">
    <property type="entry name" value="TPR-like_helical_dom_sf"/>
</dbReference>
<protein>
    <submittedName>
        <fullName evidence="9">RagB/SusD family nutrient uptake outer membrane protein</fullName>
    </submittedName>
</protein>
<dbReference type="Pfam" id="PF14322">
    <property type="entry name" value="SusD-like_3"/>
    <property type="match status" value="1"/>
</dbReference>
<dbReference type="Proteomes" id="UP000325055">
    <property type="component" value="Unassembled WGS sequence"/>
</dbReference>
<sequence>MKLKITILLALTVLLNCSCSDFLDLEPKNKVTADRLFSDPKGVQAYMANLYYQLPIEDFTFDQDKGFNYNYNGAQNFGINPSVYTDEAVSSEYWMFIGWDINMYQWWTGGYKLNRDVNVLEAAIPTLDITDVEKKSLIGECAFIKAYNYFALVRRYGGVPLVKELQEYEGDVEILKVPRSTEKESWDYVLELFDKAIENLPQSWSDNQRRATVWAAYAYKSRAALHAASIAKYWNEYPFSGEAVDKGYVGGMTADDANRYYEACIKASEALMNDSPYSLHKPNPANPEEAARNYQEIFEDPSTAPEEVIFAKGYAQPGAERGHSTDFWNNPNQTANGASYPGRTNPTLDLADLYENYDNPGHSAPIVTTEDGDLSDVSGYNPARKYLHFDNPMDIFKGKDARLFGTLIVPSSQWKNTTIIIQGGMIKPDGSYVTETEDSYTMPNGKKYYTFGASVRSEYSGFENHPNMTRTGFLRKKFLNEKSDVAPRFFESTTSYIDIRYAEILLNYAEAVVESNYSANGAQTRAAEAINALRKRAGHTKDIPLTLDNVLRERRVELAFENRRHWDLMRRREYQKEFNGRERLALMPVIDLRGEKPQYIFVRKLISRDGMKFFEPKAYYVWIPGTETTGITQNPLY</sequence>
<evidence type="ECO:0000256" key="6">
    <source>
        <dbReference type="SAM" id="SignalP"/>
    </source>
</evidence>
<dbReference type="SUPFAM" id="SSF48452">
    <property type="entry name" value="TPR-like"/>
    <property type="match status" value="1"/>
</dbReference>
<gene>
    <name evidence="9" type="ORF">F2Y86_15905</name>
    <name evidence="10" type="ORF">F2Y87_09275</name>
</gene>
<dbReference type="AlphaFoldDB" id="A0A5M6A705"/>
<dbReference type="EMBL" id="VVYX01000010">
    <property type="protein sequence ID" value="KAA5419726.1"/>
    <property type="molecule type" value="Genomic_DNA"/>
</dbReference>
<evidence type="ECO:0000313" key="10">
    <source>
        <dbReference type="EMBL" id="KAA5419726.1"/>
    </source>
</evidence>
<evidence type="ECO:0000313" key="9">
    <source>
        <dbReference type="EMBL" id="KAA5407641.1"/>
    </source>
</evidence>
<keyword evidence="3 6" id="KW-0732">Signal</keyword>
<evidence type="ECO:0000256" key="3">
    <source>
        <dbReference type="ARBA" id="ARBA00022729"/>
    </source>
</evidence>
<feature type="signal peptide" evidence="6">
    <location>
        <begin position="1"/>
        <end position="23"/>
    </location>
</feature>
<dbReference type="EMBL" id="VVYW01000012">
    <property type="protein sequence ID" value="KAA5407641.1"/>
    <property type="molecule type" value="Genomic_DNA"/>
</dbReference>
<keyword evidence="4" id="KW-0472">Membrane</keyword>
<comment type="subcellular location">
    <subcellularLocation>
        <location evidence="1">Cell outer membrane</location>
    </subcellularLocation>
</comment>
<comment type="similarity">
    <text evidence="2">Belongs to the SusD family.</text>
</comment>
<evidence type="ECO:0000259" key="8">
    <source>
        <dbReference type="Pfam" id="PF14322"/>
    </source>
</evidence>
<dbReference type="Pfam" id="PF07980">
    <property type="entry name" value="SusD_RagB"/>
    <property type="match status" value="1"/>
</dbReference>
<name>A0A5M6A705_9BACE</name>
<feature type="domain" description="RagB/SusD" evidence="7">
    <location>
        <begin position="307"/>
        <end position="582"/>
    </location>
</feature>
<evidence type="ECO:0000313" key="12">
    <source>
        <dbReference type="Proteomes" id="UP000482653"/>
    </source>
</evidence>
<evidence type="ECO:0000259" key="7">
    <source>
        <dbReference type="Pfam" id="PF07980"/>
    </source>
</evidence>
<organism evidence="9 11">
    <name type="scientific">Bacteroides cellulosilyticus</name>
    <dbReference type="NCBI Taxonomy" id="246787"/>
    <lineage>
        <taxon>Bacteria</taxon>
        <taxon>Pseudomonadati</taxon>
        <taxon>Bacteroidota</taxon>
        <taxon>Bacteroidia</taxon>
        <taxon>Bacteroidales</taxon>
        <taxon>Bacteroidaceae</taxon>
        <taxon>Bacteroides</taxon>
    </lineage>
</organism>
<dbReference type="RefSeq" id="WP_129616278.1">
    <property type="nucleotide sequence ID" value="NZ_CAXSKE010000006.1"/>
</dbReference>
<dbReference type="InterPro" id="IPR033985">
    <property type="entry name" value="SusD-like_N"/>
</dbReference>
<dbReference type="InterPro" id="IPR012944">
    <property type="entry name" value="SusD_RagB_dom"/>
</dbReference>
<dbReference type="GO" id="GO:0009279">
    <property type="term" value="C:cell outer membrane"/>
    <property type="evidence" value="ECO:0007669"/>
    <property type="project" value="UniProtKB-SubCell"/>
</dbReference>
<proteinExistence type="inferred from homology"/>
<evidence type="ECO:0000256" key="5">
    <source>
        <dbReference type="ARBA" id="ARBA00023237"/>
    </source>
</evidence>
<dbReference type="Proteomes" id="UP000482653">
    <property type="component" value="Unassembled WGS sequence"/>
</dbReference>
<evidence type="ECO:0000256" key="2">
    <source>
        <dbReference type="ARBA" id="ARBA00006275"/>
    </source>
</evidence>
<keyword evidence="5" id="KW-0998">Cell outer membrane</keyword>
<feature type="chain" id="PRO_5044621982" evidence="6">
    <location>
        <begin position="24"/>
        <end position="637"/>
    </location>
</feature>